<dbReference type="EMBL" id="MOAM01000035">
    <property type="protein sequence ID" value="ROL64850.1"/>
    <property type="molecule type" value="Genomic_DNA"/>
</dbReference>
<keyword evidence="1" id="KW-1133">Transmembrane helix</keyword>
<sequence>MAKHAAAETVTGKPRVKWYWRVLFAKVWLAAAFLFLSLLGAGVLLLMASADSSLDASQRWLALAAGIGVLASCAYLGHLALPRRRLAVVQDSD</sequence>
<evidence type="ECO:0000256" key="1">
    <source>
        <dbReference type="SAM" id="Phobius"/>
    </source>
</evidence>
<feature type="transmembrane region" description="Helical" evidence="1">
    <location>
        <begin position="60"/>
        <end position="81"/>
    </location>
</feature>
<gene>
    <name evidence="2" type="ORF">BHU25_23555</name>
</gene>
<reference evidence="2 3" key="1">
    <citation type="submission" date="2016-10" db="EMBL/GenBank/DDBJ databases">
        <title>Comparative genome analysis of multiple Pseudomonas spp. focuses on biocontrol and plant growth promoting traits.</title>
        <authorList>
            <person name="Tao X.-Y."/>
            <person name="Taylor C.G."/>
        </authorList>
    </citation>
    <scope>NUCLEOTIDE SEQUENCE [LARGE SCALE GENOMIC DNA]</scope>
    <source>
        <strain evidence="2 3">15D11</strain>
    </source>
</reference>
<comment type="caution">
    <text evidence="2">The sequence shown here is derived from an EMBL/GenBank/DDBJ whole genome shotgun (WGS) entry which is preliminary data.</text>
</comment>
<keyword evidence="1" id="KW-0472">Membrane</keyword>
<dbReference type="Proteomes" id="UP000285286">
    <property type="component" value="Unassembled WGS sequence"/>
</dbReference>
<keyword evidence="3" id="KW-1185">Reference proteome</keyword>
<protein>
    <submittedName>
        <fullName evidence="2">Uncharacterized protein</fullName>
    </submittedName>
</protein>
<name>A0A423D018_9PSED</name>
<dbReference type="RefSeq" id="WP_123567732.1">
    <property type="nucleotide sequence ID" value="NZ_MOAM01000035.1"/>
</dbReference>
<proteinExistence type="predicted"/>
<keyword evidence="1" id="KW-0812">Transmembrane</keyword>
<evidence type="ECO:0000313" key="3">
    <source>
        <dbReference type="Proteomes" id="UP000285286"/>
    </source>
</evidence>
<organism evidence="2 3">
    <name type="scientific">Pseudomonas vranovensis</name>
    <dbReference type="NCBI Taxonomy" id="321661"/>
    <lineage>
        <taxon>Bacteria</taxon>
        <taxon>Pseudomonadati</taxon>
        <taxon>Pseudomonadota</taxon>
        <taxon>Gammaproteobacteria</taxon>
        <taxon>Pseudomonadales</taxon>
        <taxon>Pseudomonadaceae</taxon>
        <taxon>Pseudomonas</taxon>
    </lineage>
</organism>
<dbReference type="AlphaFoldDB" id="A0A423D018"/>
<feature type="transmembrane region" description="Helical" evidence="1">
    <location>
        <begin position="23"/>
        <end position="48"/>
    </location>
</feature>
<accession>A0A423D018</accession>
<evidence type="ECO:0000313" key="2">
    <source>
        <dbReference type="EMBL" id="ROL64850.1"/>
    </source>
</evidence>